<dbReference type="Gene3D" id="3.40.50.720">
    <property type="entry name" value="NAD(P)-binding Rossmann-like Domain"/>
    <property type="match status" value="1"/>
</dbReference>
<gene>
    <name evidence="2" type="ORF">L21TH_0283</name>
</gene>
<reference evidence="2 3" key="1">
    <citation type="journal article" date="2015" name="Geomicrobiol. J.">
        <title>Caldisalinibacter kiritimatiensis gen. nov., sp. nov., a moderately thermohalophilic thiosulfate-reducing bacterium from a hypersaline microbial mat.</title>
        <authorList>
            <person name="Ben Hania W."/>
            <person name="Joseph M."/>
            <person name="Fiebig A."/>
            <person name="Bunk B."/>
            <person name="Klenk H.-P."/>
            <person name="Fardeau M.-L."/>
            <person name="Spring S."/>
        </authorList>
    </citation>
    <scope>NUCLEOTIDE SEQUENCE [LARGE SCALE GENOMIC DNA]</scope>
    <source>
        <strain evidence="2 3">L21-TH-D2</strain>
    </source>
</reference>
<dbReference type="InterPro" id="IPR010420">
    <property type="entry name" value="CASTOR/POLLUX/SYM8_dom"/>
</dbReference>
<evidence type="ECO:0000313" key="3">
    <source>
        <dbReference type="Proteomes" id="UP000013378"/>
    </source>
</evidence>
<dbReference type="eggNOG" id="COG1226">
    <property type="taxonomic scope" value="Bacteria"/>
</dbReference>
<dbReference type="InterPro" id="IPR003148">
    <property type="entry name" value="RCK_N"/>
</dbReference>
<dbReference type="Gene3D" id="1.20.5.110">
    <property type="match status" value="1"/>
</dbReference>
<name>R1CH64_9FIRM</name>
<dbReference type="Pfam" id="PF06241">
    <property type="entry name" value="Castor_Poll_mid"/>
    <property type="match status" value="1"/>
</dbReference>
<accession>R1CH64</accession>
<comment type="caution">
    <text evidence="2">The sequence shown here is derived from an EMBL/GenBank/DDBJ whole genome shotgun (WGS) entry which is preliminary data.</text>
</comment>
<dbReference type="GO" id="GO:0006813">
    <property type="term" value="P:potassium ion transport"/>
    <property type="evidence" value="ECO:0007669"/>
    <property type="project" value="InterPro"/>
</dbReference>
<dbReference type="EMBL" id="ARZA01000042">
    <property type="protein sequence ID" value="EOD01635.1"/>
    <property type="molecule type" value="Genomic_DNA"/>
</dbReference>
<evidence type="ECO:0000259" key="1">
    <source>
        <dbReference type="PROSITE" id="PS51201"/>
    </source>
</evidence>
<dbReference type="STRING" id="1304284.L21TH_0283"/>
<dbReference type="InterPro" id="IPR036291">
    <property type="entry name" value="NAD(P)-bd_dom_sf"/>
</dbReference>
<evidence type="ECO:0000313" key="2">
    <source>
        <dbReference type="EMBL" id="EOD01635.1"/>
    </source>
</evidence>
<dbReference type="PANTHER" id="PTHR43833">
    <property type="entry name" value="POTASSIUM CHANNEL PROTEIN 2-RELATED-RELATED"/>
    <property type="match status" value="1"/>
</dbReference>
<dbReference type="Pfam" id="PF02254">
    <property type="entry name" value="TrkA_N"/>
    <property type="match status" value="1"/>
</dbReference>
<proteinExistence type="predicted"/>
<sequence length="265" mass="30156">MLMLIGIGIFGFITASFASIFVEEKLKKGMGLVDVIFKKHIVIIGWNFRSKSIIEELINENKNIKIALIDNKLEQNPYPNNENISYIKGDPTNEKTLSRANIQQAKIGIILADKDINEEDMIDGRSVLIALAIDRINPDIYLVAEVINNSNIIHFKRANVNDILISSEIESKILVRSVLYKGVSKAIKELITNSYGNEFYQSKLPSKYVGLSYKQLAIELMEKNITLVGIYRDSNTYLNPSKNILMDPMDEIIYISENEFKFKNE</sequence>
<dbReference type="InterPro" id="IPR050721">
    <property type="entry name" value="Trk_Ktr_HKT_K-transport"/>
</dbReference>
<dbReference type="Proteomes" id="UP000013378">
    <property type="component" value="Unassembled WGS sequence"/>
</dbReference>
<dbReference type="AlphaFoldDB" id="R1CH64"/>
<dbReference type="SUPFAM" id="SSF51735">
    <property type="entry name" value="NAD(P)-binding Rossmann-fold domains"/>
    <property type="match status" value="1"/>
</dbReference>
<feature type="domain" description="RCK N-terminal" evidence="1">
    <location>
        <begin position="38"/>
        <end position="165"/>
    </location>
</feature>
<dbReference type="PROSITE" id="PS51201">
    <property type="entry name" value="RCK_N"/>
    <property type="match status" value="1"/>
</dbReference>
<protein>
    <submittedName>
        <fullName evidence="2">Kef-type K+ transport system, predicted NAD-binding component</fullName>
    </submittedName>
</protein>
<keyword evidence="3" id="KW-1185">Reference proteome</keyword>
<dbReference type="PANTHER" id="PTHR43833:SF9">
    <property type="entry name" value="POTASSIUM CHANNEL PROTEIN YUGO-RELATED"/>
    <property type="match status" value="1"/>
</dbReference>
<organism evidence="2 3">
    <name type="scientific">Caldisalinibacter kiritimatiensis</name>
    <dbReference type="NCBI Taxonomy" id="1304284"/>
    <lineage>
        <taxon>Bacteria</taxon>
        <taxon>Bacillati</taxon>
        <taxon>Bacillota</taxon>
        <taxon>Tissierellia</taxon>
        <taxon>Tissierellales</taxon>
        <taxon>Thermohalobacteraceae</taxon>
        <taxon>Caldisalinibacter</taxon>
    </lineage>
</organism>